<evidence type="ECO:0000313" key="2">
    <source>
        <dbReference type="EMBL" id="VDG28520.1"/>
    </source>
</evidence>
<organism evidence="2 3">
    <name type="scientific">Lactiplantibacillus mudanjiangensis</name>
    <dbReference type="NCBI Taxonomy" id="1296538"/>
    <lineage>
        <taxon>Bacteria</taxon>
        <taxon>Bacillati</taxon>
        <taxon>Bacillota</taxon>
        <taxon>Bacilli</taxon>
        <taxon>Lactobacillales</taxon>
        <taxon>Lactobacillaceae</taxon>
        <taxon>Lactiplantibacillus</taxon>
    </lineage>
</organism>
<dbReference type="Proteomes" id="UP000289996">
    <property type="component" value="Unassembled WGS sequence"/>
</dbReference>
<feature type="transmembrane region" description="Helical" evidence="1">
    <location>
        <begin position="20"/>
        <end position="45"/>
    </location>
</feature>
<dbReference type="AlphaFoldDB" id="A0A660E342"/>
<sequence>MVGVWRAKVVMIVTDLLTGLLFIGTYLLMSVSVNMVILLIVVSVLNKSIGVFYKLSNKTIIPELFVGSEIKRVNSLQTQVRQLSIMISSILVTSLLLVINPKTIISIIGILFLLSVIFDLQLHGQRSGNSKASTSRNRFKNRFKSSVKFDLLLAAIGYLVDALVIVLVPWLALVVLKSNWLLSLFLGCEAVGILLAPSGLKFWPQVRLSTLSCWLPVCLVLLYPIVPTMMIGMFGLGFVRGLFNVHFFQEFNKPSRLIR</sequence>
<feature type="transmembrane region" description="Helical" evidence="1">
    <location>
        <begin position="104"/>
        <end position="122"/>
    </location>
</feature>
<feature type="transmembrane region" description="Helical" evidence="1">
    <location>
        <begin position="151"/>
        <end position="172"/>
    </location>
</feature>
<keyword evidence="1" id="KW-0812">Transmembrane</keyword>
<keyword evidence="1" id="KW-0472">Membrane</keyword>
<evidence type="ECO:0000313" key="3">
    <source>
        <dbReference type="Proteomes" id="UP000289996"/>
    </source>
</evidence>
<name>A0A660E342_9LACO</name>
<accession>A0A660E342</accession>
<gene>
    <name evidence="2" type="ORF">MUDAN_MDHGFNIF_02952</name>
</gene>
<dbReference type="InterPro" id="IPR036259">
    <property type="entry name" value="MFS_trans_sf"/>
</dbReference>
<proteinExistence type="predicted"/>
<keyword evidence="1" id="KW-1133">Transmembrane helix</keyword>
<dbReference type="EMBL" id="UYIG01000113">
    <property type="protein sequence ID" value="VDG28520.1"/>
    <property type="molecule type" value="Genomic_DNA"/>
</dbReference>
<evidence type="ECO:0000256" key="1">
    <source>
        <dbReference type="SAM" id="Phobius"/>
    </source>
</evidence>
<protein>
    <submittedName>
        <fullName evidence="2">MFS transporter [Lactobacillus sp.]</fullName>
    </submittedName>
</protein>
<dbReference type="SUPFAM" id="SSF103473">
    <property type="entry name" value="MFS general substrate transporter"/>
    <property type="match status" value="1"/>
</dbReference>
<feature type="transmembrane region" description="Helical" evidence="1">
    <location>
        <begin position="178"/>
        <end position="196"/>
    </location>
</feature>
<reference evidence="2 3" key="1">
    <citation type="submission" date="2018-11" db="EMBL/GenBank/DDBJ databases">
        <authorList>
            <person name="Wuyts S."/>
        </authorList>
    </citation>
    <scope>NUCLEOTIDE SEQUENCE [LARGE SCALE GENOMIC DNA]</scope>
    <source>
        <strain evidence="2">Lactobacillus mudanjiangensis AMBF249</strain>
    </source>
</reference>
<keyword evidence="3" id="KW-1185">Reference proteome</keyword>